<dbReference type="InterPro" id="IPR036865">
    <property type="entry name" value="CRAL-TRIO_dom_sf"/>
</dbReference>
<dbReference type="SMART" id="SM01100">
    <property type="entry name" value="CRAL_TRIO_N"/>
    <property type="match status" value="1"/>
</dbReference>
<dbReference type="PANTHER" id="PTHR10174">
    <property type="entry name" value="ALPHA-TOCOPHEROL TRANSFER PROTEIN-RELATED"/>
    <property type="match status" value="1"/>
</dbReference>
<reference evidence="2" key="1">
    <citation type="submission" date="2014-11" db="EMBL/GenBank/DDBJ databases">
        <authorList>
            <person name="Geib S."/>
        </authorList>
    </citation>
    <scope>NUCLEOTIDE SEQUENCE</scope>
</reference>
<dbReference type="Gene3D" id="3.40.525.10">
    <property type="entry name" value="CRAL-TRIO lipid binding domain"/>
    <property type="match status" value="1"/>
</dbReference>
<dbReference type="SUPFAM" id="SSF52087">
    <property type="entry name" value="CRAL/TRIO domain"/>
    <property type="match status" value="1"/>
</dbReference>
<dbReference type="InterPro" id="IPR001251">
    <property type="entry name" value="CRAL-TRIO_dom"/>
</dbReference>
<dbReference type="PANTHER" id="PTHR10174:SF216">
    <property type="entry name" value="CRAL-TRIO DOMAIN-CONTAINING PROTEIN-RELATED"/>
    <property type="match status" value="1"/>
</dbReference>
<dbReference type="CDD" id="cd00170">
    <property type="entry name" value="SEC14"/>
    <property type="match status" value="1"/>
</dbReference>
<dbReference type="Gene3D" id="1.10.8.20">
    <property type="entry name" value="N-terminal domain of phosphatidylinositol transfer protein sec14p"/>
    <property type="match status" value="1"/>
</dbReference>
<sequence length="226" mass="25683">MSNIRALTPELAKRAQEELGEVPERIDADIQQLRDWILKQPHLTARTDDQFLVAFLRGCKYSVEKAKHKLDNYYAMRGAVPELYKNRFVNDAAIDILHSGVYLPLPTPIAPDGPRIHISRYGVFDSSKYSMSDIIKVRTMLGDIQFREDDNAMVMGFLEVIDFKGVGPGHIFHFNAVLVKKIAVLGDKAWPYRPKGFHFINVNSSCEKIMSLAKGMMSDKIKKRVS</sequence>
<evidence type="ECO:0000259" key="1">
    <source>
        <dbReference type="SMART" id="SM01100"/>
    </source>
</evidence>
<protein>
    <submittedName>
        <fullName evidence="2">Alpha-tocopherol transfer protein-like</fullName>
    </submittedName>
</protein>
<evidence type="ECO:0000313" key="2">
    <source>
        <dbReference type="EMBL" id="JAD02583.1"/>
    </source>
</evidence>
<dbReference type="GO" id="GO:0016020">
    <property type="term" value="C:membrane"/>
    <property type="evidence" value="ECO:0007669"/>
    <property type="project" value="TreeGrafter"/>
</dbReference>
<reference evidence="2" key="2">
    <citation type="journal article" date="2015" name="Gigascience">
        <title>Reconstructing a comprehensive transcriptome assembly of a white-pupal translocated strain of the pest fruit fly Bactrocera cucurbitae.</title>
        <authorList>
            <person name="Sim S.B."/>
            <person name="Calla B."/>
            <person name="Hall B."/>
            <person name="DeRego T."/>
            <person name="Geib S.M."/>
        </authorList>
    </citation>
    <scope>NUCLEOTIDE SEQUENCE</scope>
</reference>
<dbReference type="EMBL" id="GBXI01011709">
    <property type="protein sequence ID" value="JAD02583.1"/>
    <property type="molecule type" value="Transcribed_RNA"/>
</dbReference>
<feature type="domain" description="CRAL/TRIO N-terminal" evidence="1">
    <location>
        <begin position="48"/>
        <end position="73"/>
    </location>
</feature>
<gene>
    <name evidence="2" type="primary">Ttpal_12</name>
    <name evidence="2" type="ORF">g.29516</name>
</gene>
<dbReference type="InterPro" id="IPR036273">
    <property type="entry name" value="CRAL/TRIO_N_dom_sf"/>
</dbReference>
<accession>A0A0A1WVX5</accession>
<dbReference type="AlphaFoldDB" id="A0A0A1WVX5"/>
<dbReference type="GO" id="GO:1902936">
    <property type="term" value="F:phosphatidylinositol bisphosphate binding"/>
    <property type="evidence" value="ECO:0007669"/>
    <property type="project" value="TreeGrafter"/>
</dbReference>
<dbReference type="Pfam" id="PF00650">
    <property type="entry name" value="CRAL_TRIO"/>
    <property type="match status" value="1"/>
</dbReference>
<dbReference type="InterPro" id="IPR011074">
    <property type="entry name" value="CRAL/TRIO_N_dom"/>
</dbReference>
<name>A0A0A1WVX5_ZEUCU</name>
<dbReference type="SUPFAM" id="SSF46938">
    <property type="entry name" value="CRAL/TRIO N-terminal domain"/>
    <property type="match status" value="1"/>
</dbReference>
<proteinExistence type="predicted"/>
<organism evidence="2">
    <name type="scientific">Zeugodacus cucurbitae</name>
    <name type="common">Melon fruit fly</name>
    <name type="synonym">Bactrocera cucurbitae</name>
    <dbReference type="NCBI Taxonomy" id="28588"/>
    <lineage>
        <taxon>Eukaryota</taxon>
        <taxon>Metazoa</taxon>
        <taxon>Ecdysozoa</taxon>
        <taxon>Arthropoda</taxon>
        <taxon>Hexapoda</taxon>
        <taxon>Insecta</taxon>
        <taxon>Pterygota</taxon>
        <taxon>Neoptera</taxon>
        <taxon>Endopterygota</taxon>
        <taxon>Diptera</taxon>
        <taxon>Brachycera</taxon>
        <taxon>Muscomorpha</taxon>
        <taxon>Tephritoidea</taxon>
        <taxon>Tephritidae</taxon>
        <taxon>Zeugodacus</taxon>
        <taxon>Zeugodacus</taxon>
    </lineage>
</organism>